<feature type="transmembrane region" description="Helical" evidence="1">
    <location>
        <begin position="226"/>
        <end position="250"/>
    </location>
</feature>
<keyword evidence="1" id="KW-1133">Transmembrane helix</keyword>
<organism evidence="2">
    <name type="scientific">Mycoplasma feriruminatoris</name>
    <dbReference type="NCBI Taxonomy" id="1179777"/>
    <lineage>
        <taxon>Bacteria</taxon>
        <taxon>Bacillati</taxon>
        <taxon>Mycoplasmatota</taxon>
        <taxon>Mollicutes</taxon>
        <taxon>Mycoplasmataceae</taxon>
        <taxon>Mycoplasma</taxon>
    </lineage>
</organism>
<feature type="transmembrane region" description="Helical" evidence="1">
    <location>
        <begin position="353"/>
        <end position="378"/>
    </location>
</feature>
<sequence>MQTSASKTTTNTTVKTTSAISGVFSALVSIITSITNMIIQFLLIYWVLQSFGTEISGFVRISISLSIIGGTAEGALALSTVLMLAEPLSKKDWITVNEIYSTAKRNYRNKIGSGLILILILSILYPLQIAISPLITSGQPVKWGIDFTTPLSKTHSSLKFWELSIIFLILGFKQTITAGLLGVYENIMQADQKNATKKLVILFSDIVFYGSFFLGLNSYISLNDKYTPVLLFIPFIFYPFIRGFLIKWYVSSKYPQLKFYSDFNNLSLIRRSVKIYWSSIGQSILTNSDLIIIFLALGSIGLKVSSLISLYMVVAINLRIIMTSLVTSFKEYFQSVIIKNGRLDWETYSNYEFYTYIVGVFSFLITSIMTPYIVTGIFAKIILHDVDTSGLSKNTIEFIIFSTPFSSLFGATTGLIVLLESKITLIHAKGMHRTIAKPLNIIAFSFFITSFITTLLLNRFISNVDSKISWVIIVFYGFKIFFLIVAYLYLWVFSWDKLVYNAKFNRIIPNLFFLFMSCFLIIAVLVSTYNSKIIRVDLNEKVPVDLTYILAGVILIFILSIFIFTFIFVYNLAFKNTSLFRWLFYSLPIIKRITKQKQEKAKQDLFKKENIKIDQLLLKQEDIFKAMYGFKDNKVIDQKEFEKYSKYKPKPKTYILTSNDINKDDTEY</sequence>
<dbReference type="AlphaFoldDB" id="A0A654IGH6"/>
<accession>A0A654IGH6</accession>
<gene>
    <name evidence="2" type="ORF">MF5295_00194</name>
</gene>
<feature type="transmembrane region" description="Helical" evidence="1">
    <location>
        <begin position="20"/>
        <end position="46"/>
    </location>
</feature>
<feature type="transmembrane region" description="Helical" evidence="1">
    <location>
        <begin position="468"/>
        <end position="490"/>
    </location>
</feature>
<feature type="transmembrane region" description="Helical" evidence="1">
    <location>
        <begin position="165"/>
        <end position="187"/>
    </location>
</feature>
<evidence type="ECO:0000256" key="1">
    <source>
        <dbReference type="SAM" id="Phobius"/>
    </source>
</evidence>
<feature type="transmembrane region" description="Helical" evidence="1">
    <location>
        <begin position="511"/>
        <end position="529"/>
    </location>
</feature>
<evidence type="ECO:0000313" key="2">
    <source>
        <dbReference type="EMBL" id="VZR97206.1"/>
    </source>
</evidence>
<reference evidence="2" key="1">
    <citation type="submission" date="2019-11" db="EMBL/GenBank/DDBJ databases">
        <authorList>
            <person name="Falquet L."/>
            <person name="Falquet L."/>
        </authorList>
    </citation>
    <scope>NUCLEOTIDE SEQUENCE</scope>
    <source>
        <strain evidence="2">8756-13</strain>
    </source>
</reference>
<feature type="transmembrane region" description="Helical" evidence="1">
    <location>
        <begin position="398"/>
        <end position="419"/>
    </location>
</feature>
<keyword evidence="1" id="KW-0472">Membrane</keyword>
<dbReference type="EMBL" id="LR739235">
    <property type="protein sequence ID" value="VZR97206.1"/>
    <property type="molecule type" value="Genomic_DNA"/>
</dbReference>
<feature type="transmembrane region" description="Helical" evidence="1">
    <location>
        <begin position="549"/>
        <end position="573"/>
    </location>
</feature>
<name>A0A654IGH6_9MOLU</name>
<keyword evidence="1" id="KW-0812">Transmembrane</keyword>
<feature type="transmembrane region" description="Helical" evidence="1">
    <location>
        <begin position="308"/>
        <end position="333"/>
    </location>
</feature>
<feature type="transmembrane region" description="Helical" evidence="1">
    <location>
        <begin position="439"/>
        <end position="462"/>
    </location>
</feature>
<proteinExistence type="predicted"/>
<feature type="transmembrane region" description="Helical" evidence="1">
    <location>
        <begin position="199"/>
        <end position="220"/>
    </location>
</feature>
<feature type="transmembrane region" description="Helical" evidence="1">
    <location>
        <begin position="275"/>
        <end position="302"/>
    </location>
</feature>
<feature type="transmembrane region" description="Helical" evidence="1">
    <location>
        <begin position="58"/>
        <end position="85"/>
    </location>
</feature>
<feature type="transmembrane region" description="Helical" evidence="1">
    <location>
        <begin position="114"/>
        <end position="135"/>
    </location>
</feature>
<protein>
    <submittedName>
        <fullName evidence="2">Uncharacterized protein</fullName>
    </submittedName>
</protein>